<organism evidence="2">
    <name type="scientific">Methanobacterium veterum</name>
    <dbReference type="NCBI Taxonomy" id="408577"/>
    <lineage>
        <taxon>Archaea</taxon>
        <taxon>Methanobacteriati</taxon>
        <taxon>Methanobacteriota</taxon>
        <taxon>Methanomada group</taxon>
        <taxon>Methanobacteria</taxon>
        <taxon>Methanobacteriales</taxon>
        <taxon>Methanobacteriaceae</taxon>
        <taxon>Methanobacterium</taxon>
    </lineage>
</organism>
<accession>A0A9E4ZZA0</accession>
<name>A0A9E4ZZA0_9EURY</name>
<evidence type="ECO:0000313" key="2">
    <source>
        <dbReference type="EMBL" id="MCZ3371707.1"/>
    </source>
</evidence>
<keyword evidence="3" id="KW-1185">Reference proteome</keyword>
<protein>
    <submittedName>
        <fullName evidence="2">Uncharacterized protein</fullName>
    </submittedName>
</protein>
<reference evidence="2" key="1">
    <citation type="submission" date="2022-12" db="EMBL/GenBank/DDBJ databases">
        <title>Reclassification of two methanogenic archaea species isolated from the Kolyma lowland permafrost.</title>
        <authorList>
            <person name="Trubitsyn V.E."/>
            <person name="Rivkina E.M."/>
            <person name="Shcherbakova V.A."/>
        </authorList>
    </citation>
    <scope>NUCLEOTIDE SEQUENCE</scope>
    <source>
        <strain evidence="1">M2</strain>
        <strain evidence="2">MK4</strain>
    </source>
</reference>
<dbReference type="EMBL" id="JAPVER010000020">
    <property type="protein sequence ID" value="MCZ3366065.1"/>
    <property type="molecule type" value="Genomic_DNA"/>
</dbReference>
<dbReference type="Proteomes" id="UP001074446">
    <property type="component" value="Unassembled WGS sequence"/>
</dbReference>
<comment type="caution">
    <text evidence="2">The sequence shown here is derived from an EMBL/GenBank/DDBJ whole genome shotgun (WGS) entry which is preliminary data.</text>
</comment>
<dbReference type="AlphaFoldDB" id="A0A9E4ZZA0"/>
<evidence type="ECO:0000313" key="3">
    <source>
        <dbReference type="Proteomes" id="UP001068021"/>
    </source>
</evidence>
<gene>
    <name evidence="2" type="ORF">O3H35_03585</name>
    <name evidence="1" type="ORF">O3H54_09260</name>
</gene>
<dbReference type="Proteomes" id="UP001068021">
    <property type="component" value="Unassembled WGS sequence"/>
</dbReference>
<dbReference type="EMBL" id="JAPVES010000025">
    <property type="protein sequence ID" value="MCZ3371707.1"/>
    <property type="molecule type" value="Genomic_DNA"/>
</dbReference>
<proteinExistence type="predicted"/>
<evidence type="ECO:0000313" key="1">
    <source>
        <dbReference type="EMBL" id="MCZ3366065.1"/>
    </source>
</evidence>
<dbReference type="RefSeq" id="WP_157203587.1">
    <property type="nucleotide sequence ID" value="NZ_JAPVER010000020.1"/>
</dbReference>
<sequence length="45" mass="5180">MIISDEGVDVYLVMTETGQKQYLVKYSVELKDEEFTICSHKHKSG</sequence>